<evidence type="ECO:0000256" key="14">
    <source>
        <dbReference type="ARBA" id="ARBA00080150"/>
    </source>
</evidence>
<dbReference type="GO" id="GO:0031072">
    <property type="term" value="F:heat shock protein binding"/>
    <property type="evidence" value="ECO:0007669"/>
    <property type="project" value="InterPro"/>
</dbReference>
<dbReference type="InterPro" id="IPR002939">
    <property type="entry name" value="DnaJ_C"/>
</dbReference>
<dbReference type="GO" id="GO:0005524">
    <property type="term" value="F:ATP binding"/>
    <property type="evidence" value="ECO:0007669"/>
    <property type="project" value="InterPro"/>
</dbReference>
<comment type="caution">
    <text evidence="20">The sequence shown here is derived from an EMBL/GenBank/DDBJ whole genome shotgun (WGS) entry which is preliminary data.</text>
</comment>
<dbReference type="FunFam" id="2.60.260.20:FF:000005">
    <property type="entry name" value="Chaperone protein dnaJ 1, mitochondrial"/>
    <property type="match status" value="1"/>
</dbReference>
<evidence type="ECO:0000256" key="12">
    <source>
        <dbReference type="ARBA" id="ARBA00023136"/>
    </source>
</evidence>
<comment type="subcellular location">
    <subcellularLocation>
        <location evidence="1">Mitochondrion outer membrane</location>
    </subcellularLocation>
</comment>
<feature type="compositionally biased region" description="Polar residues" evidence="17">
    <location>
        <begin position="497"/>
        <end position="514"/>
    </location>
</feature>
<dbReference type="SUPFAM" id="SSF57938">
    <property type="entry name" value="DnaJ/Hsp40 cysteine-rich domain"/>
    <property type="match status" value="1"/>
</dbReference>
<feature type="non-terminal residue" evidence="20">
    <location>
        <position position="576"/>
    </location>
</feature>
<dbReference type="EMBL" id="CAJNRD030001123">
    <property type="protein sequence ID" value="CAG5104412.1"/>
    <property type="molecule type" value="Genomic_DNA"/>
</dbReference>
<keyword evidence="3" id="KW-0488">Methylation</keyword>
<dbReference type="GO" id="GO:0006457">
    <property type="term" value="P:protein folding"/>
    <property type="evidence" value="ECO:0007669"/>
    <property type="project" value="InterPro"/>
</dbReference>
<evidence type="ECO:0000256" key="7">
    <source>
        <dbReference type="ARBA" id="ARBA00022787"/>
    </source>
</evidence>
<evidence type="ECO:0000313" key="21">
    <source>
        <dbReference type="Proteomes" id="UP000786811"/>
    </source>
</evidence>
<keyword evidence="21" id="KW-1185">Reference proteome</keyword>
<keyword evidence="8 16" id="KW-0862">Zinc</keyword>
<dbReference type="GO" id="GO:0008270">
    <property type="term" value="F:zinc ion binding"/>
    <property type="evidence" value="ECO:0007669"/>
    <property type="project" value="UniProtKB-KW"/>
</dbReference>
<keyword evidence="6 16" id="KW-0863">Zinc-finger</keyword>
<dbReference type="GO" id="GO:0007005">
    <property type="term" value="P:mitochondrion organization"/>
    <property type="evidence" value="ECO:0007669"/>
    <property type="project" value="TreeGrafter"/>
</dbReference>
<reference evidence="20" key="1">
    <citation type="submission" date="2021-04" db="EMBL/GenBank/DDBJ databases">
        <authorList>
            <person name="Chebbi M.A.C M."/>
        </authorList>
    </citation>
    <scope>NUCLEOTIDE SEQUENCE</scope>
</reference>
<evidence type="ECO:0000256" key="3">
    <source>
        <dbReference type="ARBA" id="ARBA00022481"/>
    </source>
</evidence>
<dbReference type="Proteomes" id="UP000786811">
    <property type="component" value="Unassembled WGS sequence"/>
</dbReference>
<dbReference type="Gene3D" id="2.60.260.20">
    <property type="entry name" value="Urease metallochaperone UreE, N-terminal domain"/>
    <property type="match status" value="2"/>
</dbReference>
<dbReference type="PRINTS" id="PR00625">
    <property type="entry name" value="JDOMAIN"/>
</dbReference>
<dbReference type="InterPro" id="IPR012724">
    <property type="entry name" value="DnaJ"/>
</dbReference>
<dbReference type="InterPro" id="IPR036410">
    <property type="entry name" value="HSP_DnaJ_Cys-rich_dom_sf"/>
</dbReference>
<dbReference type="Gene3D" id="1.10.287.110">
    <property type="entry name" value="DnaJ domain"/>
    <property type="match status" value="1"/>
</dbReference>
<dbReference type="GO" id="GO:0009408">
    <property type="term" value="P:response to heat"/>
    <property type="evidence" value="ECO:0007669"/>
    <property type="project" value="InterPro"/>
</dbReference>
<evidence type="ECO:0000256" key="5">
    <source>
        <dbReference type="ARBA" id="ARBA00022737"/>
    </source>
</evidence>
<dbReference type="GO" id="GO:0043066">
    <property type="term" value="P:negative regulation of apoptotic process"/>
    <property type="evidence" value="ECO:0007669"/>
    <property type="project" value="TreeGrafter"/>
</dbReference>
<evidence type="ECO:0000256" key="16">
    <source>
        <dbReference type="PROSITE-ProRule" id="PRU00546"/>
    </source>
</evidence>
<gene>
    <name evidence="20" type="ORF">HICCMSTLAB_LOCUS11989</name>
</gene>
<keyword evidence="12" id="KW-0472">Membrane</keyword>
<evidence type="ECO:0000256" key="8">
    <source>
        <dbReference type="ARBA" id="ARBA00022833"/>
    </source>
</evidence>
<dbReference type="OrthoDB" id="10256793at2759"/>
<feature type="compositionally biased region" description="Basic and acidic residues" evidence="17">
    <location>
        <begin position="558"/>
        <end position="569"/>
    </location>
</feature>
<dbReference type="CDD" id="cd10719">
    <property type="entry name" value="DnaJ_zf"/>
    <property type="match status" value="1"/>
</dbReference>
<keyword evidence="7" id="KW-1000">Mitochondrion outer membrane</keyword>
<dbReference type="InterPro" id="IPR001623">
    <property type="entry name" value="DnaJ_domain"/>
</dbReference>
<dbReference type="FunFam" id="2.10.230.10:FF:000003">
    <property type="entry name" value="dnaJ homolog subfamily A member 3, mitochondrial"/>
    <property type="match status" value="1"/>
</dbReference>
<feature type="zinc finger region" description="CR-type" evidence="16">
    <location>
        <begin position="270"/>
        <end position="348"/>
    </location>
</feature>
<dbReference type="SMART" id="SM00271">
    <property type="entry name" value="DnaJ"/>
    <property type="match status" value="1"/>
</dbReference>
<dbReference type="GO" id="GO:0005741">
    <property type="term" value="C:mitochondrial outer membrane"/>
    <property type="evidence" value="ECO:0007669"/>
    <property type="project" value="UniProtKB-SubCell"/>
</dbReference>
<dbReference type="InterPro" id="IPR018253">
    <property type="entry name" value="DnaJ_domain_CS"/>
</dbReference>
<dbReference type="AlphaFoldDB" id="A0A8J2HNY3"/>
<evidence type="ECO:0000256" key="4">
    <source>
        <dbReference type="ARBA" id="ARBA00022723"/>
    </source>
</evidence>
<evidence type="ECO:0000256" key="17">
    <source>
        <dbReference type="SAM" id="MobiDB-lite"/>
    </source>
</evidence>
<dbReference type="FunFam" id="1.10.287.110:FF:000075">
    <property type="entry name" value="Uncharacterized protein, isoform D"/>
    <property type="match status" value="1"/>
</dbReference>
<dbReference type="GO" id="GO:0051082">
    <property type="term" value="F:unfolded protein binding"/>
    <property type="evidence" value="ECO:0007669"/>
    <property type="project" value="InterPro"/>
</dbReference>
<keyword evidence="11" id="KW-0496">Mitochondrion</keyword>
<dbReference type="Gene3D" id="2.10.230.10">
    <property type="entry name" value="Heat shock protein DnaJ, cysteine-rich domain"/>
    <property type="match status" value="1"/>
</dbReference>
<proteinExistence type="inferred from homology"/>
<keyword evidence="2" id="KW-0217">Developmental protein</keyword>
<accession>A0A8J2HNY3</accession>
<feature type="domain" description="CR-type" evidence="19">
    <location>
        <begin position="270"/>
        <end position="348"/>
    </location>
</feature>
<keyword evidence="13" id="KW-0143">Chaperone</keyword>
<dbReference type="InterPro" id="IPR036869">
    <property type="entry name" value="J_dom_sf"/>
</dbReference>
<dbReference type="Pfam" id="PF01556">
    <property type="entry name" value="DnaJ_C"/>
    <property type="match status" value="1"/>
</dbReference>
<dbReference type="SUPFAM" id="SSF46565">
    <property type="entry name" value="Chaperone J-domain"/>
    <property type="match status" value="1"/>
</dbReference>
<sequence>KVRIHKPLYRREIGKKKFRACSDLRSWINGIMATGKGIAAIFRPRNIRFIGNNNFNKLQSDYLVTNNDCHRLFSSTTLGVDTWAKSYSDKRLDKFSTLKRNFHVTNNLLAAKANYYEVLGLSRNCSAKEIKKAYFQMAKKYHPDQNKSPDAADKFRLVSEAYEVLSNETKRKEYDTWGATSEQMGMGNAGFNPGSASGGGGGGQGQGYANHNWNFQSTINPEELFRKIFGEAGFKTGNFSDFDDYADTKYGFGTAQEVIMNLTFAQAARGVNKEITLNVVDICDKCEGSRCELGTKAIKCQQCNGTGMETISTGPFVMRSTCRSCHGSRVYIKSPCRECQGKGQNVQRKKVIVPVPAGVEDGQTIRMAVGTKEVFITFRVEKSRYFRRDGADVHTDAEISLAQAALGGTIKIQGVYEDHTVQIPPGTSSHSKVRLSGKGMRKVNGVGYGDHYVNIKITVPTSLTEQQKALLMAYAELESNTPGSVFNVTSKKDGSAGETQAKQEVQGENNQPDGTKQCYDGPLNLIELIRKALNESQSSDVKRTSDKTTNESTSNKKSKIDDNSSDHQMKMNQKMP</sequence>
<name>A0A8J2HNY3_COTCN</name>
<evidence type="ECO:0000256" key="13">
    <source>
        <dbReference type="ARBA" id="ARBA00023186"/>
    </source>
</evidence>
<dbReference type="GO" id="GO:0005829">
    <property type="term" value="C:cytosol"/>
    <property type="evidence" value="ECO:0007669"/>
    <property type="project" value="UniProtKB-ARBA"/>
</dbReference>
<evidence type="ECO:0000256" key="2">
    <source>
        <dbReference type="ARBA" id="ARBA00022473"/>
    </source>
</evidence>
<protein>
    <recommendedName>
        <fullName evidence="15">DnaJ homolog l(2)tid, mitochondrial</fullName>
    </recommendedName>
    <alternativeName>
        <fullName evidence="14">Protein lethal(2)tumorous imaginal discs</fullName>
    </alternativeName>
</protein>
<evidence type="ECO:0000259" key="18">
    <source>
        <dbReference type="PROSITE" id="PS50076"/>
    </source>
</evidence>
<keyword evidence="9" id="KW-0809">Transit peptide</keyword>
<feature type="compositionally biased region" description="Basic and acidic residues" evidence="17">
    <location>
        <begin position="540"/>
        <end position="549"/>
    </location>
</feature>
<evidence type="ECO:0000256" key="11">
    <source>
        <dbReference type="ARBA" id="ARBA00023128"/>
    </source>
</evidence>
<dbReference type="InterPro" id="IPR051938">
    <property type="entry name" value="Apopto_cytoskel_mod"/>
</dbReference>
<feature type="domain" description="J" evidence="18">
    <location>
        <begin position="114"/>
        <end position="178"/>
    </location>
</feature>
<dbReference type="Pfam" id="PF00684">
    <property type="entry name" value="DnaJ_CXXCXGXG"/>
    <property type="match status" value="1"/>
</dbReference>
<dbReference type="PANTHER" id="PTHR44145">
    <property type="entry name" value="DNAJ HOMOLOG SUBFAMILY A MEMBER 3, MITOCHONDRIAL"/>
    <property type="match status" value="1"/>
</dbReference>
<keyword evidence="10" id="KW-0007">Acetylation</keyword>
<evidence type="ECO:0000256" key="6">
    <source>
        <dbReference type="ARBA" id="ARBA00022771"/>
    </source>
</evidence>
<dbReference type="PANTHER" id="PTHR44145:SF3">
    <property type="entry name" value="DNAJ HOMOLOG SUBFAMILY A MEMBER 3, MITOCHONDRIAL"/>
    <property type="match status" value="1"/>
</dbReference>
<evidence type="ECO:0000256" key="10">
    <source>
        <dbReference type="ARBA" id="ARBA00022990"/>
    </source>
</evidence>
<dbReference type="CDD" id="cd06257">
    <property type="entry name" value="DnaJ"/>
    <property type="match status" value="1"/>
</dbReference>
<dbReference type="CDD" id="cd10747">
    <property type="entry name" value="DnaJ_C"/>
    <property type="match status" value="1"/>
</dbReference>
<dbReference type="InterPro" id="IPR008971">
    <property type="entry name" value="HSP40/DnaJ_pept-bd"/>
</dbReference>
<dbReference type="InterPro" id="IPR001305">
    <property type="entry name" value="HSP_DnaJ_Cys-rich_dom"/>
</dbReference>
<dbReference type="GO" id="GO:0005102">
    <property type="term" value="F:signaling receptor binding"/>
    <property type="evidence" value="ECO:0007669"/>
    <property type="project" value="UniProtKB-ARBA"/>
</dbReference>
<evidence type="ECO:0000313" key="20">
    <source>
        <dbReference type="EMBL" id="CAG5104412.1"/>
    </source>
</evidence>
<evidence type="ECO:0000256" key="15">
    <source>
        <dbReference type="ARBA" id="ARBA00093620"/>
    </source>
</evidence>
<keyword evidence="4 16" id="KW-0479">Metal-binding</keyword>
<dbReference type="HAMAP" id="MF_01152">
    <property type="entry name" value="DnaJ"/>
    <property type="match status" value="1"/>
</dbReference>
<evidence type="ECO:0000256" key="9">
    <source>
        <dbReference type="ARBA" id="ARBA00022946"/>
    </source>
</evidence>
<organism evidence="20 21">
    <name type="scientific">Cotesia congregata</name>
    <name type="common">Parasitoid wasp</name>
    <name type="synonym">Apanteles congregatus</name>
    <dbReference type="NCBI Taxonomy" id="51543"/>
    <lineage>
        <taxon>Eukaryota</taxon>
        <taxon>Metazoa</taxon>
        <taxon>Ecdysozoa</taxon>
        <taxon>Arthropoda</taxon>
        <taxon>Hexapoda</taxon>
        <taxon>Insecta</taxon>
        <taxon>Pterygota</taxon>
        <taxon>Neoptera</taxon>
        <taxon>Endopterygota</taxon>
        <taxon>Hymenoptera</taxon>
        <taxon>Apocrita</taxon>
        <taxon>Ichneumonoidea</taxon>
        <taxon>Braconidae</taxon>
        <taxon>Microgastrinae</taxon>
        <taxon>Cotesia</taxon>
    </lineage>
</organism>
<dbReference type="SUPFAM" id="SSF49493">
    <property type="entry name" value="HSP40/DnaJ peptide-binding domain"/>
    <property type="match status" value="1"/>
</dbReference>
<dbReference type="PROSITE" id="PS00636">
    <property type="entry name" value="DNAJ_1"/>
    <property type="match status" value="1"/>
</dbReference>
<dbReference type="PROSITE" id="PS51188">
    <property type="entry name" value="ZF_CR"/>
    <property type="match status" value="1"/>
</dbReference>
<dbReference type="PROSITE" id="PS50076">
    <property type="entry name" value="DNAJ_2"/>
    <property type="match status" value="1"/>
</dbReference>
<feature type="region of interest" description="Disordered" evidence="17">
    <location>
        <begin position="482"/>
        <end position="576"/>
    </location>
</feature>
<evidence type="ECO:0000259" key="19">
    <source>
        <dbReference type="PROSITE" id="PS51188"/>
    </source>
</evidence>
<dbReference type="Pfam" id="PF00226">
    <property type="entry name" value="DnaJ"/>
    <property type="match status" value="1"/>
</dbReference>
<evidence type="ECO:0000256" key="1">
    <source>
        <dbReference type="ARBA" id="ARBA00004294"/>
    </source>
</evidence>
<keyword evidence="5" id="KW-0677">Repeat</keyword>